<evidence type="ECO:0000313" key="2">
    <source>
        <dbReference type="EMBL" id="ANB60946.1"/>
    </source>
</evidence>
<evidence type="ECO:0000313" key="3">
    <source>
        <dbReference type="Proteomes" id="UP000076865"/>
    </source>
</evidence>
<reference evidence="2 3" key="1">
    <citation type="journal article" date="2006" name="Syst. Appl. Microbiol.">
        <title>Anoxybacillus amylolyticus sp. nov., a thermophilic amylase producing bacterium isolated from Mount Rittmann (Antarctica).</title>
        <authorList>
            <person name="Poli A."/>
            <person name="Esposito E."/>
            <person name="Lama L."/>
            <person name="Orlando P."/>
            <person name="Nicolaus G."/>
            <person name="de Appolonia F."/>
            <person name="Gambacorta A."/>
            <person name="Nicolaus B."/>
        </authorList>
    </citation>
    <scope>NUCLEOTIDE SEQUENCE [LARGE SCALE GENOMIC DNA]</scope>
    <source>
        <strain evidence="2 3">DSM 15939</strain>
    </source>
</reference>
<feature type="transmembrane region" description="Helical" evidence="1">
    <location>
        <begin position="74"/>
        <end position="98"/>
    </location>
</feature>
<evidence type="ECO:0000256" key="1">
    <source>
        <dbReference type="SAM" id="Phobius"/>
    </source>
</evidence>
<dbReference type="AlphaFoldDB" id="A0A160F3R0"/>
<keyword evidence="1" id="KW-1133">Transmembrane helix</keyword>
<name>A0A160F3R0_9BACL</name>
<sequence>MKSKYFWILPLICSIILFCQLKSQHNVYNVLSQAPTWDDVNPFVLFWYHNSSVVVGVLIIISMLIVFRSPAWSTILFLVLPISLALYQKLLLFLVWIYDDQMQFVLKIFLTVIVLTLSAARIRVIKAAIQKLIAH</sequence>
<keyword evidence="1" id="KW-0812">Transmembrane</keyword>
<dbReference type="PATRIC" id="fig|294699.3.peg.2899"/>
<accession>A0A160F3R0</accession>
<keyword evidence="1" id="KW-0472">Membrane</keyword>
<gene>
    <name evidence="2" type="ORF">GFC30_2813</name>
</gene>
<proteinExistence type="predicted"/>
<keyword evidence="3" id="KW-1185">Reference proteome</keyword>
<protein>
    <submittedName>
        <fullName evidence="2">Putative membrane protein</fullName>
    </submittedName>
</protein>
<dbReference type="Proteomes" id="UP000076865">
    <property type="component" value="Chromosome"/>
</dbReference>
<feature type="transmembrane region" description="Helical" evidence="1">
    <location>
        <begin position="47"/>
        <end position="67"/>
    </location>
</feature>
<feature type="transmembrane region" description="Helical" evidence="1">
    <location>
        <begin position="104"/>
        <end position="122"/>
    </location>
</feature>
<dbReference type="EMBL" id="CP015438">
    <property type="protein sequence ID" value="ANB60946.1"/>
    <property type="molecule type" value="Genomic_DNA"/>
</dbReference>
<organism evidence="2 3">
    <name type="scientific">Anoxybacteroides amylolyticum</name>
    <dbReference type="NCBI Taxonomy" id="294699"/>
    <lineage>
        <taxon>Bacteria</taxon>
        <taxon>Bacillati</taxon>
        <taxon>Bacillota</taxon>
        <taxon>Bacilli</taxon>
        <taxon>Bacillales</taxon>
        <taxon>Anoxybacillaceae</taxon>
        <taxon>Anoxybacteroides</taxon>
    </lineage>
</organism>
<dbReference type="KEGG" id="aamy:GFC30_2813"/>